<sequence>MIYSNHTAIWLIKPGRISDENGDIPYHALRSIFDKYFPDDGEDDLFGDQSLKKISEFTPPDDYDKDLYELVHFECFPTKIKMTKEQTIGLLGTISKVIAMDEEKREMFFEDLGKIIDEKLGGVVERRMGNIWIVYKAK</sequence>
<evidence type="ECO:0000313" key="2">
    <source>
        <dbReference type="WBParaSite" id="ACRNAN_scaffold2375.g19536.t1"/>
    </source>
</evidence>
<evidence type="ECO:0000313" key="1">
    <source>
        <dbReference type="Proteomes" id="UP000887540"/>
    </source>
</evidence>
<dbReference type="AlphaFoldDB" id="A0A914DFD2"/>
<keyword evidence="1" id="KW-1185">Reference proteome</keyword>
<organism evidence="1 2">
    <name type="scientific">Acrobeloides nanus</name>
    <dbReference type="NCBI Taxonomy" id="290746"/>
    <lineage>
        <taxon>Eukaryota</taxon>
        <taxon>Metazoa</taxon>
        <taxon>Ecdysozoa</taxon>
        <taxon>Nematoda</taxon>
        <taxon>Chromadorea</taxon>
        <taxon>Rhabditida</taxon>
        <taxon>Tylenchina</taxon>
        <taxon>Cephalobomorpha</taxon>
        <taxon>Cephaloboidea</taxon>
        <taxon>Cephalobidae</taxon>
        <taxon>Acrobeloides</taxon>
    </lineage>
</organism>
<reference evidence="2" key="1">
    <citation type="submission" date="2022-11" db="UniProtKB">
        <authorList>
            <consortium name="WormBaseParasite"/>
        </authorList>
    </citation>
    <scope>IDENTIFICATION</scope>
</reference>
<name>A0A914DFD2_9BILA</name>
<dbReference type="WBParaSite" id="ACRNAN_scaffold2375.g19536.t1">
    <property type="protein sequence ID" value="ACRNAN_scaffold2375.g19536.t1"/>
    <property type="gene ID" value="ACRNAN_scaffold2375.g19536"/>
</dbReference>
<accession>A0A914DFD2</accession>
<protein>
    <submittedName>
        <fullName evidence="2">Uncharacterized protein</fullName>
    </submittedName>
</protein>
<dbReference type="Proteomes" id="UP000887540">
    <property type="component" value="Unplaced"/>
</dbReference>
<proteinExistence type="predicted"/>